<dbReference type="EMBL" id="CP133586">
    <property type="protein sequence ID" value="WMT13384.1"/>
    <property type="molecule type" value="Genomic_DNA"/>
</dbReference>
<sequence length="267" mass="30410">MDITNESVKHVAELAVASSLVKTDIPYAVVPRGYEVESLEKYMIDKEQIKQSVLVMSASSLIAYVVRFKDSRSVIFADTENTRFRGVLDYHLDSKSPFKNTHTVTYDCPHSEEWKAFTGCNKQTMNQVEFAEFIEQYINCIAPISDSNPTSGTELLEMVLAFQETRTSEFKAVTRLSDGTYQMAFSNEKTGAGNTKLPEKISLAISPFHNGTPYQIDARIRYRLREGKLTLWYELIEPKKIIEHAYNEILVDLQSQLPEVPVFEGRI</sequence>
<dbReference type="InterPro" id="IPR019276">
    <property type="entry name" value="DUF2303"/>
</dbReference>
<proteinExistence type="predicted"/>
<reference evidence="1 2" key="1">
    <citation type="submission" date="2023-08" db="EMBL/GenBank/DDBJ databases">
        <title>Complete Genome and Methylome dissection of Serratia fonticola NEB369.</title>
        <authorList>
            <person name="Fomenkov A."/>
            <person name="Roberts R.D."/>
        </authorList>
    </citation>
    <scope>NUCLEOTIDE SEQUENCE [LARGE SCALE GENOMIC DNA]</scope>
    <source>
        <strain evidence="1 2">NEB369</strain>
    </source>
</reference>
<dbReference type="Proteomes" id="UP001235341">
    <property type="component" value="Chromosome"/>
</dbReference>
<dbReference type="RefSeq" id="WP_309205145.1">
    <property type="nucleotide sequence ID" value="NZ_CP133586.1"/>
</dbReference>
<organism evidence="1 2">
    <name type="scientific">Serratia fonticola</name>
    <dbReference type="NCBI Taxonomy" id="47917"/>
    <lineage>
        <taxon>Bacteria</taxon>
        <taxon>Pseudomonadati</taxon>
        <taxon>Pseudomonadota</taxon>
        <taxon>Gammaproteobacteria</taxon>
        <taxon>Enterobacterales</taxon>
        <taxon>Yersiniaceae</taxon>
        <taxon>Serratia</taxon>
    </lineage>
</organism>
<accession>A0ABY9PJW2</accession>
<gene>
    <name evidence="1" type="ORF">RFB13_19400</name>
</gene>
<dbReference type="Pfam" id="PF10065">
    <property type="entry name" value="DUF2303"/>
    <property type="match status" value="1"/>
</dbReference>
<protein>
    <submittedName>
        <fullName evidence="1">DUF2303 family protein</fullName>
    </submittedName>
</protein>
<name>A0ABY9PJW2_SERFO</name>
<keyword evidence="2" id="KW-1185">Reference proteome</keyword>
<evidence type="ECO:0000313" key="1">
    <source>
        <dbReference type="EMBL" id="WMT13384.1"/>
    </source>
</evidence>
<evidence type="ECO:0000313" key="2">
    <source>
        <dbReference type="Proteomes" id="UP001235341"/>
    </source>
</evidence>